<protein>
    <recommendedName>
        <fullName evidence="2">RRM domain-containing protein</fullName>
    </recommendedName>
</protein>
<dbReference type="InterPro" id="IPR035979">
    <property type="entry name" value="RBD_domain_sf"/>
</dbReference>
<accession>A0A7S0AE21</accession>
<organism evidence="3">
    <name type="scientific">Pyrodinium bahamense</name>
    <dbReference type="NCBI Taxonomy" id="73915"/>
    <lineage>
        <taxon>Eukaryota</taxon>
        <taxon>Sar</taxon>
        <taxon>Alveolata</taxon>
        <taxon>Dinophyceae</taxon>
        <taxon>Gonyaulacales</taxon>
        <taxon>Pyrocystaceae</taxon>
        <taxon>Pyrodinium</taxon>
    </lineage>
</organism>
<dbReference type="InterPro" id="IPR012677">
    <property type="entry name" value="Nucleotide-bd_a/b_plait_sf"/>
</dbReference>
<dbReference type="InterPro" id="IPR007201">
    <property type="entry name" value="Mei2-like_Rrm_C"/>
</dbReference>
<dbReference type="InterPro" id="IPR000504">
    <property type="entry name" value="RRM_dom"/>
</dbReference>
<dbReference type="PROSITE" id="PS50102">
    <property type="entry name" value="RRM"/>
    <property type="match status" value="1"/>
</dbReference>
<dbReference type="Pfam" id="PF04059">
    <property type="entry name" value="RRM_2"/>
    <property type="match status" value="1"/>
</dbReference>
<dbReference type="AlphaFoldDB" id="A0A7S0AE21"/>
<dbReference type="EMBL" id="HBEG01024601">
    <property type="protein sequence ID" value="CAD8360592.1"/>
    <property type="molecule type" value="Transcribed_RNA"/>
</dbReference>
<dbReference type="SUPFAM" id="SSF54928">
    <property type="entry name" value="RNA-binding domain, RBD"/>
    <property type="match status" value="1"/>
</dbReference>
<gene>
    <name evidence="3" type="ORF">PBAH0796_LOCUS14943</name>
</gene>
<sequence>MASRAFVTGCARAPQDAKVHNGEFLSTGFMMHSLQEMMAIDGAAFSTCAMQTLQDMYEAKNLALSMCLPPGHRPVGLHYLGEVNNTTMVDSVPRNRGPAKKKDLLKQYMCHMGPITTVMVCDLPCCVTHKQLAKAIEGLGFSRRYDLLHLPAGGRSASASSSNLGYGFVNFKAAEDACAFLEAFDGYKFHGTCSQKVCTVRPAHVQGFMGTLEHFGQKSGKRCSRGSFVVSL</sequence>
<keyword evidence="1" id="KW-0694">RNA-binding</keyword>
<evidence type="ECO:0000259" key="2">
    <source>
        <dbReference type="PROSITE" id="PS50102"/>
    </source>
</evidence>
<dbReference type="GO" id="GO:0003723">
    <property type="term" value="F:RNA binding"/>
    <property type="evidence" value="ECO:0007669"/>
    <property type="project" value="UniProtKB-UniRule"/>
</dbReference>
<name>A0A7S0AE21_9DINO</name>
<reference evidence="3" key="1">
    <citation type="submission" date="2021-01" db="EMBL/GenBank/DDBJ databases">
        <authorList>
            <person name="Corre E."/>
            <person name="Pelletier E."/>
            <person name="Niang G."/>
            <person name="Scheremetjew M."/>
            <person name="Finn R."/>
            <person name="Kale V."/>
            <person name="Holt S."/>
            <person name="Cochrane G."/>
            <person name="Meng A."/>
            <person name="Brown T."/>
            <person name="Cohen L."/>
        </authorList>
    </citation>
    <scope>NUCLEOTIDE SEQUENCE</scope>
    <source>
        <strain evidence="3">Pbaha01</strain>
    </source>
</reference>
<evidence type="ECO:0000313" key="3">
    <source>
        <dbReference type="EMBL" id="CAD8360592.1"/>
    </source>
</evidence>
<dbReference type="Gene3D" id="3.30.70.330">
    <property type="match status" value="1"/>
</dbReference>
<proteinExistence type="predicted"/>
<feature type="domain" description="RRM" evidence="2">
    <location>
        <begin position="116"/>
        <end position="205"/>
    </location>
</feature>
<evidence type="ECO:0000256" key="1">
    <source>
        <dbReference type="PROSITE-ProRule" id="PRU00176"/>
    </source>
</evidence>